<evidence type="ECO:0000256" key="17">
    <source>
        <dbReference type="PIRNR" id="PIRNR000007"/>
    </source>
</evidence>
<keyword evidence="23" id="KW-1185">Reference proteome</keyword>
<evidence type="ECO:0000256" key="6">
    <source>
        <dbReference type="ARBA" id="ARBA00022617"/>
    </source>
</evidence>
<feature type="binding site" description="axial binding residue" evidence="19">
    <location>
        <position position="62"/>
    </location>
    <ligand>
        <name>heme c</name>
        <dbReference type="ChEBI" id="CHEBI:61717"/>
        <label>1</label>
    </ligand>
    <ligandPart>
        <name>Fe</name>
        <dbReference type="ChEBI" id="CHEBI:18248"/>
    </ligandPart>
</feature>
<comment type="subcellular location">
    <subcellularLocation>
        <location evidence="1 17">Cell membrane</location>
        <topology evidence="1 17">Multi-pass membrane protein</topology>
    </subcellularLocation>
</comment>
<evidence type="ECO:0000256" key="1">
    <source>
        <dbReference type="ARBA" id="ARBA00004651"/>
    </source>
</evidence>
<gene>
    <name evidence="22" type="primary">qcrC</name>
    <name evidence="22" type="ORF">HALOF300_05073</name>
</gene>
<dbReference type="InterPro" id="IPR050597">
    <property type="entry name" value="Cytochrome_c_Oxidase_Subunit"/>
</dbReference>
<evidence type="ECO:0000259" key="21">
    <source>
        <dbReference type="PROSITE" id="PS51007"/>
    </source>
</evidence>
<comment type="PTM">
    <text evidence="18">Binds 2 heme c groups covalently per subunit.</text>
</comment>
<feature type="transmembrane region" description="Helical" evidence="17">
    <location>
        <begin position="236"/>
        <end position="256"/>
    </location>
</feature>
<dbReference type="InterPro" id="IPR009152">
    <property type="entry name" value="bc1_cytC-su"/>
</dbReference>
<evidence type="ECO:0000256" key="4">
    <source>
        <dbReference type="ARBA" id="ARBA00022448"/>
    </source>
</evidence>
<keyword evidence="14 17" id="KW-0408">Iron</keyword>
<keyword evidence="8 17" id="KW-0812">Transmembrane</keyword>
<protein>
    <recommendedName>
        <fullName evidence="3 17">Cytochrome bc1 complex cytochrome c subunit</fullName>
        <ecNumber evidence="2 17">7.1.1.8</ecNumber>
    </recommendedName>
</protein>
<evidence type="ECO:0000313" key="22">
    <source>
        <dbReference type="EMBL" id="VZO40369.1"/>
    </source>
</evidence>
<keyword evidence="11 17" id="KW-1278">Translocase</keyword>
<evidence type="ECO:0000256" key="7">
    <source>
        <dbReference type="ARBA" id="ARBA00022660"/>
    </source>
</evidence>
<dbReference type="GO" id="GO:0005506">
    <property type="term" value="F:iron ion binding"/>
    <property type="evidence" value="ECO:0007669"/>
    <property type="project" value="UniProtKB-UniRule"/>
</dbReference>
<evidence type="ECO:0000256" key="19">
    <source>
        <dbReference type="PIRSR" id="PIRSR000007-51"/>
    </source>
</evidence>
<dbReference type="RefSeq" id="WP_156743642.1">
    <property type="nucleotide sequence ID" value="NZ_CACRYJ010000069.1"/>
</dbReference>
<dbReference type="PANTHER" id="PTHR33751:SF13">
    <property type="entry name" value="CYTOCHROME BC1 COMPLEX CYTOCHROME C SUBUNIT"/>
    <property type="match status" value="1"/>
</dbReference>
<keyword evidence="20" id="KW-0732">Signal</keyword>
<keyword evidence="6 17" id="KW-0349">Heme</keyword>
<dbReference type="EMBL" id="CACRYJ010000069">
    <property type="protein sequence ID" value="VZO40369.1"/>
    <property type="molecule type" value="Genomic_DNA"/>
</dbReference>
<keyword evidence="5 17" id="KW-1003">Cell membrane</keyword>
<feature type="domain" description="Cytochrome c" evidence="21">
    <location>
        <begin position="45"/>
        <end position="124"/>
    </location>
</feature>
<evidence type="ECO:0000256" key="16">
    <source>
        <dbReference type="ARBA" id="ARBA00029351"/>
    </source>
</evidence>
<comment type="catalytic activity">
    <reaction evidence="16 17">
        <text>a quinol + 2 Fe(III)-[cytochrome c](out) = a quinone + 2 Fe(II)-[cytochrome c](out) + 2 H(+)(out)</text>
        <dbReference type="Rhea" id="RHEA:11484"/>
        <dbReference type="Rhea" id="RHEA-COMP:10350"/>
        <dbReference type="Rhea" id="RHEA-COMP:14399"/>
        <dbReference type="ChEBI" id="CHEBI:15378"/>
        <dbReference type="ChEBI" id="CHEBI:24646"/>
        <dbReference type="ChEBI" id="CHEBI:29033"/>
        <dbReference type="ChEBI" id="CHEBI:29034"/>
        <dbReference type="ChEBI" id="CHEBI:132124"/>
        <dbReference type="EC" id="7.1.1.8"/>
    </reaction>
</comment>
<dbReference type="PIRSF" id="PIRSF000007">
    <property type="entry name" value="Ubiq_cycred_cyc"/>
    <property type="match status" value="1"/>
</dbReference>
<evidence type="ECO:0000256" key="2">
    <source>
        <dbReference type="ARBA" id="ARBA00012951"/>
    </source>
</evidence>
<feature type="signal peptide" evidence="20">
    <location>
        <begin position="1"/>
        <end position="39"/>
    </location>
</feature>
<dbReference type="PANTHER" id="PTHR33751">
    <property type="entry name" value="CBB3-TYPE CYTOCHROME C OXIDASE SUBUNIT FIXP"/>
    <property type="match status" value="1"/>
</dbReference>
<evidence type="ECO:0000256" key="10">
    <source>
        <dbReference type="ARBA" id="ARBA00022737"/>
    </source>
</evidence>
<keyword evidence="13 17" id="KW-1133">Transmembrane helix</keyword>
<evidence type="ECO:0000256" key="9">
    <source>
        <dbReference type="ARBA" id="ARBA00022723"/>
    </source>
</evidence>
<dbReference type="PROSITE" id="PS51007">
    <property type="entry name" value="CYTC"/>
    <property type="match status" value="2"/>
</dbReference>
<feature type="binding site" description="covalent" evidence="18">
    <location>
        <position position="61"/>
    </location>
    <ligand>
        <name>heme c</name>
        <dbReference type="ChEBI" id="CHEBI:61717"/>
        <label>1</label>
    </ligand>
</feature>
<evidence type="ECO:0000256" key="11">
    <source>
        <dbReference type="ARBA" id="ARBA00022967"/>
    </source>
</evidence>
<feature type="binding site" description="covalent" evidence="18">
    <location>
        <position position="153"/>
    </location>
    <ligand>
        <name>heme c</name>
        <dbReference type="ChEBI" id="CHEBI:61717"/>
        <label>2</label>
    </ligand>
</feature>
<dbReference type="InterPro" id="IPR009056">
    <property type="entry name" value="Cyt_c-like_dom"/>
</dbReference>
<dbReference type="Proteomes" id="UP000419743">
    <property type="component" value="Unassembled WGS sequence"/>
</dbReference>
<evidence type="ECO:0000256" key="14">
    <source>
        <dbReference type="ARBA" id="ARBA00023004"/>
    </source>
</evidence>
<comment type="caution">
    <text evidence="22">The sequence shown here is derived from an EMBL/GenBank/DDBJ whole genome shotgun (WGS) entry which is preliminary data.</text>
</comment>
<comment type="caution">
    <text evidence="17">Lacks conserved residue(s) required for the propagation of feature annotation.</text>
</comment>
<reference evidence="22 23" key="1">
    <citation type="submission" date="2019-11" db="EMBL/GenBank/DDBJ databases">
        <authorList>
            <person name="Criscuolo A."/>
        </authorList>
    </citation>
    <scope>NUCLEOTIDE SEQUENCE [LARGE SCALE GENOMIC DNA]</scope>
    <source>
        <strain evidence="22">CIP111667</strain>
    </source>
</reference>
<proteinExistence type="predicted"/>
<feature type="domain" description="Cytochrome c" evidence="21">
    <location>
        <begin position="140"/>
        <end position="218"/>
    </location>
</feature>
<evidence type="ECO:0000256" key="20">
    <source>
        <dbReference type="SAM" id="SignalP"/>
    </source>
</evidence>
<keyword evidence="9 17" id="KW-0479">Metal-binding</keyword>
<dbReference type="AlphaFoldDB" id="A0A7M4DSC5"/>
<dbReference type="GO" id="GO:0020037">
    <property type="term" value="F:heme binding"/>
    <property type="evidence" value="ECO:0007669"/>
    <property type="project" value="UniProtKB-UniRule"/>
</dbReference>
<evidence type="ECO:0000256" key="15">
    <source>
        <dbReference type="ARBA" id="ARBA00023136"/>
    </source>
</evidence>
<dbReference type="Pfam" id="PF13442">
    <property type="entry name" value="Cytochrome_CBB3"/>
    <property type="match status" value="1"/>
</dbReference>
<dbReference type="GO" id="GO:0005886">
    <property type="term" value="C:plasma membrane"/>
    <property type="evidence" value="ECO:0007669"/>
    <property type="project" value="UniProtKB-SubCell"/>
</dbReference>
<comment type="subunit">
    <text evidence="17">The cytochrome bc1 complex is composed of a cytochrome b (QcrB), the Rieske iron-sulfur protein (QcrA) and a diheme cytochrome c (QcrC) subunit.</text>
</comment>
<name>A0A7M4DSC5_9MICO</name>
<keyword evidence="10" id="KW-0677">Repeat</keyword>
<accession>A0A7M4DSC5</accession>
<evidence type="ECO:0000256" key="3">
    <source>
        <dbReference type="ARBA" id="ARBA00017819"/>
    </source>
</evidence>
<evidence type="ECO:0000313" key="23">
    <source>
        <dbReference type="Proteomes" id="UP000419743"/>
    </source>
</evidence>
<dbReference type="SUPFAM" id="SSF46626">
    <property type="entry name" value="Cytochrome c"/>
    <property type="match status" value="2"/>
</dbReference>
<feature type="binding site" description="covalent" evidence="18">
    <location>
        <position position="156"/>
    </location>
    <ligand>
        <name>heme c</name>
        <dbReference type="ChEBI" id="CHEBI:61717"/>
        <label>2</label>
    </ligand>
</feature>
<keyword evidence="12 17" id="KW-0249">Electron transport</keyword>
<keyword evidence="4 17" id="KW-0813">Transport</keyword>
<keyword evidence="7 17" id="KW-0679">Respiratory chain</keyword>
<evidence type="ECO:0000256" key="5">
    <source>
        <dbReference type="ARBA" id="ARBA00022475"/>
    </source>
</evidence>
<dbReference type="Pfam" id="PF00034">
    <property type="entry name" value="Cytochrom_C"/>
    <property type="match status" value="1"/>
</dbReference>
<feature type="chain" id="PRO_5029627642" description="Cytochrome bc1 complex cytochrome c subunit" evidence="20">
    <location>
        <begin position="40"/>
        <end position="259"/>
    </location>
</feature>
<evidence type="ECO:0000256" key="18">
    <source>
        <dbReference type="PIRSR" id="PIRSR000007-50"/>
    </source>
</evidence>
<feature type="binding site" description="axial binding residue" evidence="19">
    <location>
        <position position="157"/>
    </location>
    <ligand>
        <name>heme c</name>
        <dbReference type="ChEBI" id="CHEBI:61717"/>
        <label>2</label>
    </ligand>
    <ligandPart>
        <name>Fe</name>
        <dbReference type="ChEBI" id="CHEBI:18248"/>
    </ligandPart>
</feature>
<dbReference type="EC" id="7.1.1.8" evidence="2 17"/>
<dbReference type="InterPro" id="IPR036909">
    <property type="entry name" value="Cyt_c-like_dom_sf"/>
</dbReference>
<evidence type="ECO:0000256" key="12">
    <source>
        <dbReference type="ARBA" id="ARBA00022982"/>
    </source>
</evidence>
<evidence type="ECO:0000256" key="8">
    <source>
        <dbReference type="ARBA" id="ARBA00022692"/>
    </source>
</evidence>
<organism evidence="22 23">
    <name type="scientific">Occultella aeris</name>
    <dbReference type="NCBI Taxonomy" id="2761496"/>
    <lineage>
        <taxon>Bacteria</taxon>
        <taxon>Bacillati</taxon>
        <taxon>Actinomycetota</taxon>
        <taxon>Actinomycetes</taxon>
        <taxon>Micrococcales</taxon>
        <taxon>Ruaniaceae</taxon>
        <taxon>Occultella</taxon>
    </lineage>
</organism>
<evidence type="ECO:0000256" key="13">
    <source>
        <dbReference type="ARBA" id="ARBA00022989"/>
    </source>
</evidence>
<sequence>MKALAASRRHRLAPVILMTLALFLTGAVYAALAPSSAQANSASADDIEEGRRLFITNCSTCHGMDAEGSETVPSLIGVGAASVHFQVITGRMPMDADSPQAGAKPPQFNDEQARQIAAYIATLGPGPGIPGEDVVDPELGNAAEGMQLFRTNCAMCHNFVGAGGALSNGKYAPALDESTPIEIYEAMITGPQSMPVFNNANLNEEDKRNIIAYLMAQREPNPGGFSLGSLGSVSEGVWAFLVGFGLLIGAAVWIGARSS</sequence>
<feature type="binding site" description="covalent" evidence="18">
    <location>
        <position position="58"/>
    </location>
    <ligand>
        <name>heme c</name>
        <dbReference type="ChEBI" id="CHEBI:61717"/>
        <label>1</label>
    </ligand>
</feature>
<dbReference type="GO" id="GO:0008121">
    <property type="term" value="F:quinol-cytochrome-c reductase activity"/>
    <property type="evidence" value="ECO:0007669"/>
    <property type="project" value="UniProtKB-UniRule"/>
</dbReference>
<dbReference type="Gene3D" id="1.10.760.10">
    <property type="entry name" value="Cytochrome c-like domain"/>
    <property type="match status" value="2"/>
</dbReference>
<keyword evidence="15 17" id="KW-0472">Membrane</keyword>